<evidence type="ECO:0000256" key="1">
    <source>
        <dbReference type="SAM" id="Phobius"/>
    </source>
</evidence>
<gene>
    <name evidence="2" type="ORF">DK847_09895</name>
</gene>
<evidence type="ECO:0000313" key="2">
    <source>
        <dbReference type="EMBL" id="PZF76776.1"/>
    </source>
</evidence>
<evidence type="ECO:0008006" key="4">
    <source>
        <dbReference type="Google" id="ProtNLM"/>
    </source>
</evidence>
<keyword evidence="3" id="KW-1185">Reference proteome</keyword>
<accession>A0A2W2BTK8</accession>
<evidence type="ECO:0000313" key="3">
    <source>
        <dbReference type="Proteomes" id="UP000248795"/>
    </source>
</evidence>
<keyword evidence="1" id="KW-0812">Transmembrane</keyword>
<dbReference type="AlphaFoldDB" id="A0A2W2BTK8"/>
<protein>
    <recommendedName>
        <fullName evidence="4">PH domain-containing protein</fullName>
    </recommendedName>
</protein>
<reference evidence="3" key="1">
    <citation type="submission" date="2018-06" db="EMBL/GenBank/DDBJ databases">
        <title>Aestuariibacter litoralis strain KCTC 52945T.</title>
        <authorList>
            <person name="Li X."/>
            <person name="Salam N."/>
            <person name="Li J.-L."/>
            <person name="Chen Y.-M."/>
            <person name="Yang Z.-W."/>
            <person name="Zhang L.-Y."/>
            <person name="Han M.-X."/>
            <person name="Xiao M."/>
            <person name="Li W.-J."/>
        </authorList>
    </citation>
    <scope>NUCLEOTIDE SEQUENCE [LARGE SCALE GENOMIC DNA]</scope>
    <source>
        <strain evidence="3">KCTC 52945</strain>
    </source>
</reference>
<keyword evidence="1" id="KW-1133">Transmembrane helix</keyword>
<name>A0A2W2BTK8_9HYPH</name>
<comment type="caution">
    <text evidence="2">The sequence shown here is derived from an EMBL/GenBank/DDBJ whole genome shotgun (WGS) entry which is preliminary data.</text>
</comment>
<proteinExistence type="predicted"/>
<keyword evidence="1" id="KW-0472">Membrane</keyword>
<feature type="transmembrane region" description="Helical" evidence="1">
    <location>
        <begin position="49"/>
        <end position="69"/>
    </location>
</feature>
<dbReference type="Proteomes" id="UP000248795">
    <property type="component" value="Unassembled WGS sequence"/>
</dbReference>
<dbReference type="EMBL" id="QKVK01000004">
    <property type="protein sequence ID" value="PZF76776.1"/>
    <property type="molecule type" value="Genomic_DNA"/>
</dbReference>
<feature type="transmembrane region" description="Helical" evidence="1">
    <location>
        <begin position="20"/>
        <end position="43"/>
    </location>
</feature>
<sequence length="177" mass="18982">MFRAMPAPVLIPNRPLIARLLLLFWVAEIAVGLLFVAAGHGLLRPAENGGAIVLMVMGVVLSLAGVVMAGHCWRIASLAGNAIEMTEAGLLDRRLSARPIAWEAIDWKVIFNGRSYSLQMNIAEPARSTAGIFWPARALGLFSRVLRQPEFNVPALGTGLSADDIGKRMAGFKPPGV</sequence>
<organism evidence="2 3">
    <name type="scientific">Aestuariivirga litoralis</name>
    <dbReference type="NCBI Taxonomy" id="2650924"/>
    <lineage>
        <taxon>Bacteria</taxon>
        <taxon>Pseudomonadati</taxon>
        <taxon>Pseudomonadota</taxon>
        <taxon>Alphaproteobacteria</taxon>
        <taxon>Hyphomicrobiales</taxon>
        <taxon>Aestuariivirgaceae</taxon>
        <taxon>Aestuariivirga</taxon>
    </lineage>
</organism>